<dbReference type="GO" id="GO:0003676">
    <property type="term" value="F:nucleic acid binding"/>
    <property type="evidence" value="ECO:0007669"/>
    <property type="project" value="InterPro"/>
</dbReference>
<evidence type="ECO:0000259" key="3">
    <source>
        <dbReference type="PROSITE" id="PS50994"/>
    </source>
</evidence>
<evidence type="ECO:0000256" key="1">
    <source>
        <dbReference type="ARBA" id="ARBA00022723"/>
    </source>
</evidence>
<dbReference type="AlphaFoldDB" id="A0AAW2UHN9"/>
<dbReference type="Pfam" id="PF07727">
    <property type="entry name" value="RVT_2"/>
    <property type="match status" value="1"/>
</dbReference>
<dbReference type="PROSITE" id="PS50994">
    <property type="entry name" value="INTEGRASE"/>
    <property type="match status" value="1"/>
</dbReference>
<dbReference type="EMBL" id="JACGWN010000012">
    <property type="protein sequence ID" value="KAL0416502.1"/>
    <property type="molecule type" value="Genomic_DNA"/>
</dbReference>
<dbReference type="InterPro" id="IPR013103">
    <property type="entry name" value="RVT_2"/>
</dbReference>
<dbReference type="GO" id="GO:0046872">
    <property type="term" value="F:metal ion binding"/>
    <property type="evidence" value="ECO:0007669"/>
    <property type="project" value="UniProtKB-KW"/>
</dbReference>
<dbReference type="GO" id="GO:0016787">
    <property type="term" value="F:hydrolase activity"/>
    <property type="evidence" value="ECO:0007669"/>
    <property type="project" value="UniProtKB-KW"/>
</dbReference>
<keyword evidence="2" id="KW-0378">Hydrolase</keyword>
<evidence type="ECO:0000256" key="2">
    <source>
        <dbReference type="ARBA" id="ARBA00022801"/>
    </source>
</evidence>
<dbReference type="Gene3D" id="3.30.420.10">
    <property type="entry name" value="Ribonuclease H-like superfamily/Ribonuclease H"/>
    <property type="match status" value="1"/>
</dbReference>
<name>A0AAW2UHN9_9LAMI</name>
<dbReference type="Pfam" id="PF00665">
    <property type="entry name" value="rve"/>
    <property type="match status" value="1"/>
</dbReference>
<dbReference type="SUPFAM" id="SSF53098">
    <property type="entry name" value="Ribonuclease H-like"/>
    <property type="match status" value="1"/>
</dbReference>
<keyword evidence="1" id="KW-0479">Metal-binding</keyword>
<sequence>MTKKPFVGQTAIANGLLDLLHTDVCRSLNTPTRGGYSYFITFTDDHSRYGYIYLMRYKSEAFGRFKEYRLEVENQTGHKIKTLKSDRGREYLSGEFIDYLKENGILSQWTPLGTPQLNGVAERRNRTLLDMTVPQTPYEIWHGKPESYKYLRVWGSPTYVKRLVGDKLDLRSSLCRFIGYPKETAGYYFYDPSEQKIFVSRNAVFLKKDFSADNRRDEVLLEESSEEPQHDNAILFEPLVPTDVVPVLRRSTRESRPPERYGFMGLTCQLYNDPRTYGEVMSDINSDKWLEAMKSKMDAMGSNQVWTLVDPPKGIRPVDCKWVYKHKLGADGEVTAFKARLVVKGHTQRPGVDFKETYSPVAMAKSIRILLVITAWYDYEIWKMDVKMAFLNGFVEEEIYMDQPEGFTAVGEEQKVCRLQRIWVKLPTSLASRSTVSKRMLGLTQSSYIEKVLKRFKMQNSKRGFLPMRHGIKLSKKQSPKTNEELKRMSDIPYASAVGSIHGALILKGYSDASFQSDDDDAKSHIAEPVVIFCDNDGAIAQAKEPRSHHHSKHILRCYHLLREMVSRCDMRMDRVSSADPLTKPMSQIAHTQHLDKMGLRSMGDWL</sequence>
<feature type="domain" description="Integrase catalytic" evidence="3">
    <location>
        <begin position="1"/>
        <end position="128"/>
    </location>
</feature>
<organism evidence="4">
    <name type="scientific">Sesamum latifolium</name>
    <dbReference type="NCBI Taxonomy" id="2727402"/>
    <lineage>
        <taxon>Eukaryota</taxon>
        <taxon>Viridiplantae</taxon>
        <taxon>Streptophyta</taxon>
        <taxon>Embryophyta</taxon>
        <taxon>Tracheophyta</taxon>
        <taxon>Spermatophyta</taxon>
        <taxon>Magnoliopsida</taxon>
        <taxon>eudicotyledons</taxon>
        <taxon>Gunneridae</taxon>
        <taxon>Pentapetalae</taxon>
        <taxon>asterids</taxon>
        <taxon>lamiids</taxon>
        <taxon>Lamiales</taxon>
        <taxon>Pedaliaceae</taxon>
        <taxon>Sesamum</taxon>
    </lineage>
</organism>
<reference evidence="4" key="1">
    <citation type="submission" date="2020-06" db="EMBL/GenBank/DDBJ databases">
        <authorList>
            <person name="Li T."/>
            <person name="Hu X."/>
            <person name="Zhang T."/>
            <person name="Song X."/>
            <person name="Zhang H."/>
            <person name="Dai N."/>
            <person name="Sheng W."/>
            <person name="Hou X."/>
            <person name="Wei L."/>
        </authorList>
    </citation>
    <scope>NUCLEOTIDE SEQUENCE</scope>
    <source>
        <strain evidence="4">KEN1</strain>
        <tissue evidence="4">Leaf</tissue>
    </source>
</reference>
<evidence type="ECO:0000313" key="4">
    <source>
        <dbReference type="EMBL" id="KAL0416502.1"/>
    </source>
</evidence>
<dbReference type="InterPro" id="IPR039537">
    <property type="entry name" value="Retrotran_Ty1/copia-like"/>
</dbReference>
<reference evidence="4" key="2">
    <citation type="journal article" date="2024" name="Plant">
        <title>Genomic evolution and insights into agronomic trait innovations of Sesamum species.</title>
        <authorList>
            <person name="Miao H."/>
            <person name="Wang L."/>
            <person name="Qu L."/>
            <person name="Liu H."/>
            <person name="Sun Y."/>
            <person name="Le M."/>
            <person name="Wang Q."/>
            <person name="Wei S."/>
            <person name="Zheng Y."/>
            <person name="Lin W."/>
            <person name="Duan Y."/>
            <person name="Cao H."/>
            <person name="Xiong S."/>
            <person name="Wang X."/>
            <person name="Wei L."/>
            <person name="Li C."/>
            <person name="Ma Q."/>
            <person name="Ju M."/>
            <person name="Zhao R."/>
            <person name="Li G."/>
            <person name="Mu C."/>
            <person name="Tian Q."/>
            <person name="Mei H."/>
            <person name="Zhang T."/>
            <person name="Gao T."/>
            <person name="Zhang H."/>
        </authorList>
    </citation>
    <scope>NUCLEOTIDE SEQUENCE</scope>
    <source>
        <strain evidence="4">KEN1</strain>
    </source>
</reference>
<dbReference type="InterPro" id="IPR012337">
    <property type="entry name" value="RNaseH-like_sf"/>
</dbReference>
<accession>A0AAW2UHN9</accession>
<proteinExistence type="predicted"/>
<dbReference type="InterPro" id="IPR057670">
    <property type="entry name" value="SH3_retrovirus"/>
</dbReference>
<dbReference type="PANTHER" id="PTHR42648">
    <property type="entry name" value="TRANSPOSASE, PUTATIVE-RELATED"/>
    <property type="match status" value="1"/>
</dbReference>
<dbReference type="InterPro" id="IPR036397">
    <property type="entry name" value="RNaseH_sf"/>
</dbReference>
<dbReference type="Pfam" id="PF25597">
    <property type="entry name" value="SH3_retrovirus"/>
    <property type="match status" value="1"/>
</dbReference>
<dbReference type="InterPro" id="IPR001584">
    <property type="entry name" value="Integrase_cat-core"/>
</dbReference>
<gene>
    <name evidence="4" type="ORF">Slati_3482100</name>
</gene>
<protein>
    <recommendedName>
        <fullName evidence="3">Integrase catalytic domain-containing protein</fullName>
    </recommendedName>
</protein>
<dbReference type="GO" id="GO:0015074">
    <property type="term" value="P:DNA integration"/>
    <property type="evidence" value="ECO:0007669"/>
    <property type="project" value="InterPro"/>
</dbReference>
<dbReference type="PANTHER" id="PTHR42648:SF27">
    <property type="entry name" value="RNA-DIRECTED DNA POLYMERASE"/>
    <property type="match status" value="1"/>
</dbReference>
<dbReference type="CDD" id="cd09272">
    <property type="entry name" value="RNase_HI_RT_Ty1"/>
    <property type="match status" value="1"/>
</dbReference>
<comment type="caution">
    <text evidence="4">The sequence shown here is derived from an EMBL/GenBank/DDBJ whole genome shotgun (WGS) entry which is preliminary data.</text>
</comment>